<organism evidence="2 3">
    <name type="scientific">Vibrio hippocampi</name>
    <dbReference type="NCBI Taxonomy" id="654686"/>
    <lineage>
        <taxon>Bacteria</taxon>
        <taxon>Pseudomonadati</taxon>
        <taxon>Pseudomonadota</taxon>
        <taxon>Gammaproteobacteria</taxon>
        <taxon>Vibrionales</taxon>
        <taxon>Vibrionaceae</taxon>
        <taxon>Vibrio</taxon>
    </lineage>
</organism>
<evidence type="ECO:0008006" key="4">
    <source>
        <dbReference type="Google" id="ProtNLM"/>
    </source>
</evidence>
<evidence type="ECO:0000256" key="1">
    <source>
        <dbReference type="SAM" id="Phobius"/>
    </source>
</evidence>
<dbReference type="Proteomes" id="UP000838160">
    <property type="component" value="Unassembled WGS sequence"/>
</dbReference>
<keyword evidence="1" id="KW-1133">Transmembrane helix</keyword>
<keyword evidence="1" id="KW-0472">Membrane</keyword>
<protein>
    <recommendedName>
        <fullName evidence="4">DUF4870 domain-containing protein</fullName>
    </recommendedName>
</protein>
<dbReference type="RefSeq" id="WP_237483650.1">
    <property type="nucleotide sequence ID" value="NZ_CAKLCM010000002.1"/>
</dbReference>
<evidence type="ECO:0000313" key="3">
    <source>
        <dbReference type="Proteomes" id="UP000838160"/>
    </source>
</evidence>
<accession>A0ABM8ZFT5</accession>
<feature type="transmembrane region" description="Helical" evidence="1">
    <location>
        <begin position="65"/>
        <end position="98"/>
    </location>
</feature>
<dbReference type="EMBL" id="CAKLCM010000002">
    <property type="protein sequence ID" value="CAH0524936.1"/>
    <property type="molecule type" value="Genomic_DNA"/>
</dbReference>
<proteinExistence type="predicted"/>
<keyword evidence="1" id="KW-0812">Transmembrane</keyword>
<sequence length="114" mass="12300">MSEDVGSHVEADSVRTHALVCYGLMVLSMLTGGIAGIVGLIWAYVKKGDAVGTIYESHFANIISTFWIGLVLGIIAVVTLVFVVGYLIAIAAAIYCLYRFIKGIIRTIDRKAYA</sequence>
<feature type="transmembrane region" description="Helical" evidence="1">
    <location>
        <begin position="20"/>
        <end position="45"/>
    </location>
</feature>
<comment type="caution">
    <text evidence="2">The sequence shown here is derived from an EMBL/GenBank/DDBJ whole genome shotgun (WGS) entry which is preliminary data.</text>
</comment>
<evidence type="ECO:0000313" key="2">
    <source>
        <dbReference type="EMBL" id="CAH0524936.1"/>
    </source>
</evidence>
<gene>
    <name evidence="2" type="ORF">VHP8226_00612</name>
</gene>
<name>A0ABM8ZFT5_9VIBR</name>
<keyword evidence="3" id="KW-1185">Reference proteome</keyword>
<reference evidence="2" key="1">
    <citation type="submission" date="2021-12" db="EMBL/GenBank/DDBJ databases">
        <authorList>
            <person name="Rodrigo-Torres L."/>
            <person name="Arahal R. D."/>
            <person name="Lucena T."/>
        </authorList>
    </citation>
    <scope>NUCLEOTIDE SEQUENCE</scope>
    <source>
        <strain evidence="2">CECT 8226</strain>
    </source>
</reference>